<organism evidence="1 2">
    <name type="scientific">Papaver somniferum</name>
    <name type="common">Opium poppy</name>
    <dbReference type="NCBI Taxonomy" id="3469"/>
    <lineage>
        <taxon>Eukaryota</taxon>
        <taxon>Viridiplantae</taxon>
        <taxon>Streptophyta</taxon>
        <taxon>Embryophyta</taxon>
        <taxon>Tracheophyta</taxon>
        <taxon>Spermatophyta</taxon>
        <taxon>Magnoliopsida</taxon>
        <taxon>Ranunculales</taxon>
        <taxon>Papaveraceae</taxon>
        <taxon>Papaveroideae</taxon>
        <taxon>Papaver</taxon>
    </lineage>
</organism>
<proteinExistence type="predicted"/>
<dbReference type="EMBL" id="CM010723">
    <property type="protein sequence ID" value="RZC77957.1"/>
    <property type="molecule type" value="Genomic_DNA"/>
</dbReference>
<dbReference type="Proteomes" id="UP000316621">
    <property type="component" value="Chromosome 9"/>
</dbReference>
<dbReference type="Gramene" id="RZC77957">
    <property type="protein sequence ID" value="RZC77957"/>
    <property type="gene ID" value="C5167_002160"/>
</dbReference>
<evidence type="ECO:0000313" key="1">
    <source>
        <dbReference type="EMBL" id="RZC77957.1"/>
    </source>
</evidence>
<evidence type="ECO:0000313" key="2">
    <source>
        <dbReference type="Proteomes" id="UP000316621"/>
    </source>
</evidence>
<gene>
    <name evidence="1" type="ORF">C5167_002160</name>
</gene>
<name>A0A4Y7KYW8_PAPSO</name>
<dbReference type="AlphaFoldDB" id="A0A4Y7KYW8"/>
<sequence>MDSEVWNFILAFVTDKEEEYCGGKMEWSCLCCSCRVTLVGDIRMEFEKYSARYPRLKRFMDPGRGVNGKYQLGKKFSLRLSLSDFDAD</sequence>
<keyword evidence="2" id="KW-1185">Reference proteome</keyword>
<accession>A0A4Y7KYW8</accession>
<protein>
    <submittedName>
        <fullName evidence="1">Uncharacterized protein</fullName>
    </submittedName>
</protein>
<reference evidence="1 2" key="1">
    <citation type="journal article" date="2018" name="Science">
        <title>The opium poppy genome and morphinan production.</title>
        <authorList>
            <person name="Guo L."/>
            <person name="Winzer T."/>
            <person name="Yang X."/>
            <person name="Li Y."/>
            <person name="Ning Z."/>
            <person name="He Z."/>
            <person name="Teodor R."/>
            <person name="Lu Y."/>
            <person name="Bowser T.A."/>
            <person name="Graham I.A."/>
            <person name="Ye K."/>
        </authorList>
    </citation>
    <scope>NUCLEOTIDE SEQUENCE [LARGE SCALE GENOMIC DNA]</scope>
    <source>
        <strain evidence="2">cv. HN1</strain>
        <tissue evidence="1">Leaves</tissue>
    </source>
</reference>